<proteinExistence type="predicted"/>
<keyword evidence="3" id="KW-1185">Reference proteome</keyword>
<dbReference type="InterPro" id="IPR036928">
    <property type="entry name" value="AS_sf"/>
</dbReference>
<dbReference type="GO" id="GO:0004040">
    <property type="term" value="F:amidase activity"/>
    <property type="evidence" value="ECO:0007669"/>
    <property type="project" value="UniProtKB-EC"/>
</dbReference>
<gene>
    <name evidence="2" type="ORF">EOI86_00690</name>
</gene>
<dbReference type="OrthoDB" id="9777859at2"/>
<dbReference type="PANTHER" id="PTHR46310">
    <property type="entry name" value="AMIDASE 1"/>
    <property type="match status" value="1"/>
</dbReference>
<dbReference type="RefSeq" id="WP_127763227.1">
    <property type="nucleotide sequence ID" value="NZ_SADE01000001.1"/>
</dbReference>
<dbReference type="PANTHER" id="PTHR46310:SF7">
    <property type="entry name" value="AMIDASE 1"/>
    <property type="match status" value="1"/>
</dbReference>
<dbReference type="Gene3D" id="3.90.1300.10">
    <property type="entry name" value="Amidase signature (AS) domain"/>
    <property type="match status" value="1"/>
</dbReference>
<keyword evidence="2" id="KW-0378">Hydrolase</keyword>
<reference evidence="3" key="1">
    <citation type="submission" date="2019-01" db="EMBL/GenBank/DDBJ databases">
        <title>Gri0909 isolated from a small marine red alga.</title>
        <authorList>
            <person name="Kim J."/>
            <person name="Jeong S.E."/>
            <person name="Jeon C.O."/>
        </authorList>
    </citation>
    <scope>NUCLEOTIDE SEQUENCE [LARGE SCALE GENOMIC DNA]</scope>
    <source>
        <strain evidence="3">Gri0909</strain>
    </source>
</reference>
<dbReference type="Proteomes" id="UP000287447">
    <property type="component" value="Unassembled WGS sequence"/>
</dbReference>
<accession>A0A437QTN2</accession>
<dbReference type="NCBIfam" id="NF006169">
    <property type="entry name" value="PRK08310.1"/>
    <property type="match status" value="1"/>
</dbReference>
<evidence type="ECO:0000259" key="1">
    <source>
        <dbReference type="Pfam" id="PF01425"/>
    </source>
</evidence>
<protein>
    <submittedName>
        <fullName evidence="2">Amidase</fullName>
        <ecNumber evidence="2">3.5.1.4</ecNumber>
    </submittedName>
</protein>
<organism evidence="2 3">
    <name type="scientific">Hwanghaeella grinnelliae</name>
    <dbReference type="NCBI Taxonomy" id="2500179"/>
    <lineage>
        <taxon>Bacteria</taxon>
        <taxon>Pseudomonadati</taxon>
        <taxon>Pseudomonadota</taxon>
        <taxon>Alphaproteobacteria</taxon>
        <taxon>Rhodospirillales</taxon>
        <taxon>Rhodospirillaceae</taxon>
        <taxon>Hwanghaeella</taxon>
    </lineage>
</organism>
<feature type="domain" description="Amidase" evidence="1">
    <location>
        <begin position="15"/>
        <end position="189"/>
    </location>
</feature>
<dbReference type="InterPro" id="IPR023631">
    <property type="entry name" value="Amidase_dom"/>
</dbReference>
<dbReference type="PROSITE" id="PS00571">
    <property type="entry name" value="AMIDASES"/>
    <property type="match status" value="1"/>
</dbReference>
<sequence length="400" mass="42190">MTDQLGAFVDHCDIQIEGAVDGPLAQTTFAVKDLYHIAGTKAGCGNPDWLDSHDEDEETAPVIHKLLAAGGTLVGKTHTDEIAYSLNGENHFYGTPVNVNAKGRIPGGSSSGSAAAVAGALCDYALGTDTGGSVRLPASYCGIFGIRPTHGRIPLQGLMALARSFDTIGWFARDPAVLEIVGKVLFDDWSGPAPLQQTLVPVDAWALADPAVQDVLRPIAERLRHLTPIVHEITLVPEGIGSWSPLFRVIQGWEIWQEHRAWVEAENPTFGPGIAERMKWVPTISDADKAEADAGRAKVIDRLNTILQPGTIMVLPTSPGIAPEIGQPAESLESFRYRALQLTGIGSLGKVPQINIPVGQVDGCPVGLSLMAGPGGDELLLDIAGKLAGVAQNGVAPLLV</sequence>
<dbReference type="EC" id="3.5.1.4" evidence="2"/>
<dbReference type="AlphaFoldDB" id="A0A437QTN2"/>
<name>A0A437QTN2_9PROT</name>
<dbReference type="EMBL" id="SADE01000001">
    <property type="protein sequence ID" value="RVU37854.1"/>
    <property type="molecule type" value="Genomic_DNA"/>
</dbReference>
<evidence type="ECO:0000313" key="3">
    <source>
        <dbReference type="Proteomes" id="UP000287447"/>
    </source>
</evidence>
<comment type="caution">
    <text evidence="2">The sequence shown here is derived from an EMBL/GenBank/DDBJ whole genome shotgun (WGS) entry which is preliminary data.</text>
</comment>
<dbReference type="SUPFAM" id="SSF75304">
    <property type="entry name" value="Amidase signature (AS) enzymes"/>
    <property type="match status" value="1"/>
</dbReference>
<evidence type="ECO:0000313" key="2">
    <source>
        <dbReference type="EMBL" id="RVU37854.1"/>
    </source>
</evidence>
<dbReference type="InterPro" id="IPR020556">
    <property type="entry name" value="Amidase_CS"/>
</dbReference>
<dbReference type="Pfam" id="PF01425">
    <property type="entry name" value="Amidase"/>
    <property type="match status" value="1"/>
</dbReference>